<organism evidence="1 2">
    <name type="scientific">Ponticoccus alexandrii</name>
    <dbReference type="NCBI Taxonomy" id="1943633"/>
    <lineage>
        <taxon>Bacteria</taxon>
        <taxon>Pseudomonadati</taxon>
        <taxon>Pseudomonadota</taxon>
        <taxon>Alphaproteobacteria</taxon>
        <taxon>Rhodobacterales</taxon>
        <taxon>Roseobacteraceae</taxon>
        <taxon>Ponticoccus</taxon>
    </lineage>
</organism>
<name>A0ABX7F9I8_9RHOB</name>
<accession>A0ABX7F9I8</accession>
<sequence>MKESGMLDFLLVVIAMANGGARLEAMDGGAPIPTEVAEPRVAGVEEKAPVTGAEEAPPGYEAPVAEAEAPLPYEAEQQVATGRFTTAVEVKPIMAATRANWIAVREFNGQDLVYVTHIWSWRCGLVALHYGVNGAEPEPWPLPACHEETNAPNAMLPDDGLPYRGYPLGSIETVTVKLIFDDLTVERATFNRQGAIIP</sequence>
<evidence type="ECO:0000313" key="1">
    <source>
        <dbReference type="EMBL" id="QRF66880.1"/>
    </source>
</evidence>
<gene>
    <name evidence="1" type="ORF">GQA70_11490</name>
</gene>
<reference evidence="1 2" key="1">
    <citation type="submission" date="2019-12" db="EMBL/GenBank/DDBJ databases">
        <title>Complete Genome Sequence of a Quorum-Sensing Bacterium,Rhodobacteraceae bacterium C31, Isolated from a marine microalgae symbiotic bacteria.</title>
        <authorList>
            <person name="Zhang Y."/>
        </authorList>
    </citation>
    <scope>NUCLEOTIDE SEQUENCE [LARGE SCALE GENOMIC DNA]</scope>
    <source>
        <strain evidence="1 2">C31</strain>
    </source>
</reference>
<proteinExistence type="predicted"/>
<dbReference type="EMBL" id="CP047166">
    <property type="protein sequence ID" value="QRF66880.1"/>
    <property type="molecule type" value="Genomic_DNA"/>
</dbReference>
<protein>
    <submittedName>
        <fullName evidence="1">Uncharacterized protein</fullName>
    </submittedName>
</protein>
<dbReference type="Proteomes" id="UP000596387">
    <property type="component" value="Chromosome"/>
</dbReference>
<evidence type="ECO:0000313" key="2">
    <source>
        <dbReference type="Proteomes" id="UP000596387"/>
    </source>
</evidence>
<keyword evidence="2" id="KW-1185">Reference proteome</keyword>